<dbReference type="Pfam" id="PF13432">
    <property type="entry name" value="TPR_16"/>
    <property type="match status" value="2"/>
</dbReference>
<dbReference type="FunFam" id="1.25.40.10:FF:000034">
    <property type="entry name" value="Peroxisomal biogenesis factor 5 isoform 1"/>
    <property type="match status" value="1"/>
</dbReference>
<evidence type="ECO:0000256" key="13">
    <source>
        <dbReference type="ARBA" id="ARBA00030232"/>
    </source>
</evidence>
<dbReference type="GO" id="GO:0005052">
    <property type="term" value="F:peroxisome matrix targeting signal-1 binding"/>
    <property type="evidence" value="ECO:0007669"/>
    <property type="project" value="TreeGrafter"/>
</dbReference>
<evidence type="ECO:0000256" key="17">
    <source>
        <dbReference type="PROSITE-ProRule" id="PRU00339"/>
    </source>
</evidence>
<dbReference type="InterPro" id="IPR011990">
    <property type="entry name" value="TPR-like_helical_dom_sf"/>
</dbReference>
<evidence type="ECO:0000256" key="14">
    <source>
        <dbReference type="ARBA" id="ARBA00032505"/>
    </source>
</evidence>
<evidence type="ECO:0000256" key="5">
    <source>
        <dbReference type="ARBA" id="ARBA00022448"/>
    </source>
</evidence>
<sequence length="620" mass="69351">MSLKDLVEPECGGANPLMSLGRQVRRDVALQDEGLTGGRSSFAGGDRELVNEFMGQIAPVPQTFRMNELLKEMREIDAHNHRQQQIVGPGRTIDMVAGGGAWAEQFRAEAGNSREESKLSSVWSQSHLPPIQGLVNAAPSNILYTKDFFDAHEAPEGTTVRQAANEMMHQAYAGQMHNPNIHQSEFVRFMGNVSAGNIRIHGGQVSNTVWENRFDELEASSSKGKMVEQKQEQKPAQEAAVEQELDEDWAKSFEASKQEQDEASDSYNKQFWERLQDEWRTLSEGEGKHPWLSEFNDFYDPFREYKFDEENPMADVENAFEKGKAFLAQGDIPSAVLCFESAVKQDPENPEIWEHLGFSQAENEKDPNAIAAFNKALSFNENNMPVLMALAISYTNEMLQNQALRMLVRWMKCNTKYAQLVPPEMLQSQESPMASSLMGGPKLPDVQELFIKAVQQSPTEIDADIQEALGVLFNLSSEFDKAVDCFQAVVQVRPESSKAWNRLGASLANGNRSLEAVDAYQRALALQPGFIRARFNVGVICVNLKAYKEAAEHLLTALNMQASSAARSGLKVNSMSQQMSSAIWSLLRMVLSLMNRKDLHGAIDNRDLDVLNREFPMSND</sequence>
<feature type="repeat" description="TPR" evidence="17">
    <location>
        <begin position="463"/>
        <end position="496"/>
    </location>
</feature>
<dbReference type="GO" id="GO:0005829">
    <property type="term" value="C:cytosol"/>
    <property type="evidence" value="ECO:0007669"/>
    <property type="project" value="UniProtKB-SubCell"/>
</dbReference>
<evidence type="ECO:0000256" key="7">
    <source>
        <dbReference type="ARBA" id="ARBA00022499"/>
    </source>
</evidence>
<dbReference type="Proteomes" id="UP000075886">
    <property type="component" value="Unassembled WGS sequence"/>
</dbReference>
<reference evidence="20" key="1">
    <citation type="submission" date="2014-01" db="EMBL/GenBank/DDBJ databases">
        <title>The Genome Sequence of Anopheles farauti FAR1 (V2).</title>
        <authorList>
            <consortium name="The Broad Institute Genomics Platform"/>
            <person name="Neafsey D.E."/>
            <person name="Besansky N."/>
            <person name="Howell P."/>
            <person name="Walton C."/>
            <person name="Young S.K."/>
            <person name="Zeng Q."/>
            <person name="Gargeya S."/>
            <person name="Fitzgerald M."/>
            <person name="Haas B."/>
            <person name="Abouelleil A."/>
            <person name="Allen A.W."/>
            <person name="Alvarado L."/>
            <person name="Arachchi H.M."/>
            <person name="Berlin A.M."/>
            <person name="Chapman S.B."/>
            <person name="Gainer-Dewar J."/>
            <person name="Goldberg J."/>
            <person name="Griggs A."/>
            <person name="Gujja S."/>
            <person name="Hansen M."/>
            <person name="Howarth C."/>
            <person name="Imamovic A."/>
            <person name="Ireland A."/>
            <person name="Larimer J."/>
            <person name="McCowan C."/>
            <person name="Murphy C."/>
            <person name="Pearson M."/>
            <person name="Poon T.W."/>
            <person name="Priest M."/>
            <person name="Roberts A."/>
            <person name="Saif S."/>
            <person name="Shea T."/>
            <person name="Sisk P."/>
            <person name="Sykes S."/>
            <person name="Wortman J."/>
            <person name="Nusbaum C."/>
            <person name="Birren B."/>
        </authorList>
    </citation>
    <scope>NUCLEOTIDE SEQUENCE [LARGE SCALE GENOMIC DNA]</scope>
    <source>
        <strain evidence="20">FAR1</strain>
    </source>
</reference>
<dbReference type="VEuPathDB" id="VectorBase:AFAF006445"/>
<comment type="function">
    <text evidence="16">Receptor that mediates peroxisomal import of proteins containing a C-terminal PTS1-type tripeptide peroxisomal targeting signal (SKL-type). Binds to cargo proteins containing a PTS1 peroxisomal targeting signal in the cytosol, and translocates them into the peroxisome matrix by passing through the PEX13-PEX14 docking complex along with cargo proteins. PEX5 receptor is then retrotranslocated into the cytosol, leading to release of bound cargo in the peroxisome matrix, and reset for a subsequent peroxisome import cycle.</text>
</comment>
<dbReference type="Gene3D" id="1.25.40.10">
    <property type="entry name" value="Tetratricopeptide repeat domain"/>
    <property type="match status" value="1"/>
</dbReference>
<evidence type="ECO:0000256" key="10">
    <source>
        <dbReference type="ARBA" id="ARBA00022843"/>
    </source>
</evidence>
<evidence type="ECO:0000313" key="20">
    <source>
        <dbReference type="Proteomes" id="UP000075886"/>
    </source>
</evidence>
<dbReference type="PANTHER" id="PTHR10130">
    <property type="entry name" value="PEROXISOMAL TARGETING SIGNAL 1 RECEPTOR PEX5"/>
    <property type="match status" value="1"/>
</dbReference>
<dbReference type="EnsemblMetazoa" id="AFAF006445-RA">
    <property type="protein sequence ID" value="AFAF006445-PA"/>
    <property type="gene ID" value="AFAF006445"/>
</dbReference>
<dbReference type="InterPro" id="IPR024111">
    <property type="entry name" value="PEX5/PEX5L"/>
</dbReference>
<evidence type="ECO:0000256" key="15">
    <source>
        <dbReference type="ARBA" id="ARBA00046072"/>
    </source>
</evidence>
<name>A0A182QAR8_9DIPT</name>
<dbReference type="PANTHER" id="PTHR10130:SF0">
    <property type="entry name" value="GH08708P"/>
    <property type="match status" value="1"/>
</dbReference>
<dbReference type="InterPro" id="IPR019734">
    <property type="entry name" value="TPR_rpt"/>
</dbReference>
<keyword evidence="20" id="KW-1185">Reference proteome</keyword>
<comment type="similarity">
    <text evidence="3">Belongs to the peroxisomal targeting signal receptor family.</text>
</comment>
<evidence type="ECO:0000256" key="9">
    <source>
        <dbReference type="ARBA" id="ARBA00022803"/>
    </source>
</evidence>
<evidence type="ECO:0000256" key="6">
    <source>
        <dbReference type="ARBA" id="ARBA00022490"/>
    </source>
</evidence>
<evidence type="ECO:0000256" key="8">
    <source>
        <dbReference type="ARBA" id="ARBA00022737"/>
    </source>
</evidence>
<keyword evidence="5" id="KW-0813">Transport</keyword>
<organism evidence="19 20">
    <name type="scientific">Anopheles farauti</name>
    <dbReference type="NCBI Taxonomy" id="69004"/>
    <lineage>
        <taxon>Eukaryota</taxon>
        <taxon>Metazoa</taxon>
        <taxon>Ecdysozoa</taxon>
        <taxon>Arthropoda</taxon>
        <taxon>Hexapoda</taxon>
        <taxon>Insecta</taxon>
        <taxon>Pterygota</taxon>
        <taxon>Neoptera</taxon>
        <taxon>Endopterygota</taxon>
        <taxon>Diptera</taxon>
        <taxon>Nematocera</taxon>
        <taxon>Culicoidea</taxon>
        <taxon>Culicidae</taxon>
        <taxon>Anophelinae</taxon>
        <taxon>Anopheles</taxon>
    </lineage>
</organism>
<dbReference type="PROSITE" id="PS50005">
    <property type="entry name" value="TPR"/>
    <property type="match status" value="4"/>
</dbReference>
<feature type="compositionally biased region" description="Basic and acidic residues" evidence="18">
    <location>
        <begin position="225"/>
        <end position="235"/>
    </location>
</feature>
<dbReference type="SUPFAM" id="SSF48452">
    <property type="entry name" value="TPR-like"/>
    <property type="match status" value="1"/>
</dbReference>
<dbReference type="GO" id="GO:0005782">
    <property type="term" value="C:peroxisomal matrix"/>
    <property type="evidence" value="ECO:0007669"/>
    <property type="project" value="UniProtKB-SubCell"/>
</dbReference>
<keyword evidence="7" id="KW-1017">Isopeptide bond</keyword>
<feature type="repeat" description="TPR" evidence="17">
    <location>
        <begin position="316"/>
        <end position="349"/>
    </location>
</feature>
<comment type="function">
    <text evidence="15">In addition to promoting peroxisomal translocation of proteins containing a PTS1 peroxisomal targeting signal, mediates peroxisomal import of proteins containing a C-terminal PTS2-type peroxisomal targeting signal via its interaction with PEX7. Interaction with PEX7 only takes place when PEX7 is associated with cargo proteins containing a PTS2 peroxisomal targeting signal. PEX7 along with PTS2-containing cargo proteins are then translocated through the PEX13-PEX14 docking complex together with PEX5.</text>
</comment>
<evidence type="ECO:0000256" key="11">
    <source>
        <dbReference type="ARBA" id="ARBA00022927"/>
    </source>
</evidence>
<evidence type="ECO:0000256" key="1">
    <source>
        <dbReference type="ARBA" id="ARBA00004253"/>
    </source>
</evidence>
<evidence type="ECO:0000256" key="4">
    <source>
        <dbReference type="ARBA" id="ARBA00018416"/>
    </source>
</evidence>
<keyword evidence="10" id="KW-0832">Ubl conjugation</keyword>
<feature type="repeat" description="TPR" evidence="17">
    <location>
        <begin position="497"/>
        <end position="530"/>
    </location>
</feature>
<reference evidence="19" key="2">
    <citation type="submission" date="2020-05" db="UniProtKB">
        <authorList>
            <consortium name="EnsemblMetazoa"/>
        </authorList>
    </citation>
    <scope>IDENTIFICATION</scope>
    <source>
        <strain evidence="19">FAR1</strain>
    </source>
</reference>
<keyword evidence="12" id="KW-0576">Peroxisome</keyword>
<comment type="subcellular location">
    <subcellularLocation>
        <location evidence="2">Cytoplasm</location>
        <location evidence="2">Cytosol</location>
    </subcellularLocation>
    <subcellularLocation>
        <location evidence="1">Peroxisome matrix</location>
    </subcellularLocation>
</comment>
<evidence type="ECO:0000256" key="12">
    <source>
        <dbReference type="ARBA" id="ARBA00023140"/>
    </source>
</evidence>
<dbReference type="EMBL" id="AXCN02000568">
    <property type="status" value="NOT_ANNOTATED_CDS"/>
    <property type="molecule type" value="Genomic_DNA"/>
</dbReference>
<feature type="region of interest" description="Disordered" evidence="18">
    <location>
        <begin position="220"/>
        <end position="245"/>
    </location>
</feature>
<dbReference type="GO" id="GO:0016560">
    <property type="term" value="P:protein import into peroxisome matrix, docking"/>
    <property type="evidence" value="ECO:0007669"/>
    <property type="project" value="TreeGrafter"/>
</dbReference>
<feature type="repeat" description="TPR" evidence="17">
    <location>
        <begin position="350"/>
        <end position="383"/>
    </location>
</feature>
<evidence type="ECO:0000256" key="3">
    <source>
        <dbReference type="ARBA" id="ARBA00005348"/>
    </source>
</evidence>
<dbReference type="GO" id="GO:0005778">
    <property type="term" value="C:peroxisomal membrane"/>
    <property type="evidence" value="ECO:0007669"/>
    <property type="project" value="TreeGrafter"/>
</dbReference>
<dbReference type="SMART" id="SM00028">
    <property type="entry name" value="TPR"/>
    <property type="match status" value="5"/>
</dbReference>
<dbReference type="STRING" id="69004.A0A182QAR8"/>
<dbReference type="AlphaFoldDB" id="A0A182QAR8"/>
<evidence type="ECO:0000313" key="19">
    <source>
        <dbReference type="EnsemblMetazoa" id="AFAF006445-PA"/>
    </source>
</evidence>
<keyword evidence="6" id="KW-0963">Cytoplasm</keyword>
<evidence type="ECO:0000256" key="2">
    <source>
        <dbReference type="ARBA" id="ARBA00004514"/>
    </source>
</evidence>
<protein>
    <recommendedName>
        <fullName evidence="4">Peroxisomal targeting signal 1 receptor</fullName>
    </recommendedName>
    <alternativeName>
        <fullName evidence="13">PTS1-BP</fullName>
    </alternativeName>
    <alternativeName>
        <fullName evidence="14">Peroxin-5</fullName>
    </alternativeName>
</protein>
<keyword evidence="8" id="KW-0677">Repeat</keyword>
<keyword evidence="11" id="KW-0653">Protein transport</keyword>
<keyword evidence="9 17" id="KW-0802">TPR repeat</keyword>
<evidence type="ECO:0000256" key="16">
    <source>
        <dbReference type="ARBA" id="ARBA00046106"/>
    </source>
</evidence>
<evidence type="ECO:0000256" key="18">
    <source>
        <dbReference type="SAM" id="MobiDB-lite"/>
    </source>
</evidence>
<proteinExistence type="inferred from homology"/>
<accession>A0A182QAR8</accession>